<feature type="region of interest" description="Disordered" evidence="3">
    <location>
        <begin position="154"/>
        <end position="349"/>
    </location>
</feature>
<feature type="compositionally biased region" description="Basic and acidic residues" evidence="3">
    <location>
        <begin position="311"/>
        <end position="325"/>
    </location>
</feature>
<reference evidence="6" key="1">
    <citation type="submission" date="2021-01" db="EMBL/GenBank/DDBJ databases">
        <authorList>
            <person name="Corre E."/>
            <person name="Pelletier E."/>
            <person name="Niang G."/>
            <person name="Scheremetjew M."/>
            <person name="Finn R."/>
            <person name="Kale V."/>
            <person name="Holt S."/>
            <person name="Cochrane G."/>
            <person name="Meng A."/>
            <person name="Brown T."/>
            <person name="Cohen L."/>
        </authorList>
    </citation>
    <scope>NUCLEOTIDE SEQUENCE</scope>
    <source>
        <strain evidence="6">FSP1.4</strain>
    </source>
</reference>
<dbReference type="InterPro" id="IPR036875">
    <property type="entry name" value="Znf_CCHC_sf"/>
</dbReference>
<feature type="compositionally biased region" description="Basic and acidic residues" evidence="3">
    <location>
        <begin position="271"/>
        <end position="302"/>
    </location>
</feature>
<dbReference type="InterPro" id="IPR035979">
    <property type="entry name" value="RBD_domain_sf"/>
</dbReference>
<dbReference type="GO" id="GO:0003723">
    <property type="term" value="F:RNA binding"/>
    <property type="evidence" value="ECO:0007669"/>
    <property type="project" value="UniProtKB-UniRule"/>
</dbReference>
<dbReference type="PANTHER" id="PTHR48038">
    <property type="entry name" value="RIBONUCLEOPROTEIN RB97D"/>
    <property type="match status" value="1"/>
</dbReference>
<dbReference type="AlphaFoldDB" id="A0A7S3J800"/>
<feature type="compositionally biased region" description="Basic residues" evidence="3">
    <location>
        <begin position="185"/>
        <end position="195"/>
    </location>
</feature>
<dbReference type="SMART" id="SM00360">
    <property type="entry name" value="RRM"/>
    <property type="match status" value="1"/>
</dbReference>
<dbReference type="SMART" id="SM00343">
    <property type="entry name" value="ZnF_C2HC"/>
    <property type="match status" value="2"/>
</dbReference>
<dbReference type="InterPro" id="IPR012677">
    <property type="entry name" value="Nucleotide-bd_a/b_plait_sf"/>
</dbReference>
<feature type="compositionally biased region" description="Basic and acidic residues" evidence="3">
    <location>
        <begin position="154"/>
        <end position="165"/>
    </location>
</feature>
<dbReference type="PANTHER" id="PTHR48038:SF1">
    <property type="entry name" value="RIBONUCLEOPROTEIN RB97D"/>
    <property type="match status" value="1"/>
</dbReference>
<dbReference type="SUPFAM" id="SSF57756">
    <property type="entry name" value="Retrovirus zinc finger-like domains"/>
    <property type="match status" value="2"/>
</dbReference>
<feature type="compositionally biased region" description="Basic and acidic residues" evidence="3">
    <location>
        <begin position="226"/>
        <end position="246"/>
    </location>
</feature>
<dbReference type="Pfam" id="PF00076">
    <property type="entry name" value="RRM_1"/>
    <property type="match status" value="1"/>
</dbReference>
<feature type="domain" description="CCHC-type" evidence="5">
    <location>
        <begin position="103"/>
        <end position="118"/>
    </location>
</feature>
<feature type="compositionally biased region" description="Polar residues" evidence="3">
    <location>
        <begin position="328"/>
        <end position="343"/>
    </location>
</feature>
<dbReference type="InterPro" id="IPR001878">
    <property type="entry name" value="Znf_CCHC"/>
</dbReference>
<feature type="region of interest" description="Disordered" evidence="3">
    <location>
        <begin position="117"/>
        <end position="139"/>
    </location>
</feature>
<dbReference type="PROSITE" id="PS50102">
    <property type="entry name" value="RRM"/>
    <property type="match status" value="1"/>
</dbReference>
<evidence type="ECO:0000259" key="5">
    <source>
        <dbReference type="PROSITE" id="PS50158"/>
    </source>
</evidence>
<dbReference type="InterPro" id="IPR000504">
    <property type="entry name" value="RRM_dom"/>
</dbReference>
<keyword evidence="2" id="KW-0694">RNA-binding</keyword>
<proteinExistence type="predicted"/>
<organism evidence="6">
    <name type="scientific">Euplotes harpa</name>
    <dbReference type="NCBI Taxonomy" id="151035"/>
    <lineage>
        <taxon>Eukaryota</taxon>
        <taxon>Sar</taxon>
        <taxon>Alveolata</taxon>
        <taxon>Ciliophora</taxon>
        <taxon>Intramacronucleata</taxon>
        <taxon>Spirotrichea</taxon>
        <taxon>Hypotrichia</taxon>
        <taxon>Euplotida</taxon>
        <taxon>Euplotidae</taxon>
        <taxon>Euplotes</taxon>
    </lineage>
</organism>
<feature type="compositionally biased region" description="Basic residues" evidence="3">
    <location>
        <begin position="166"/>
        <end position="176"/>
    </location>
</feature>
<feature type="compositionally biased region" description="Basic residues" evidence="3">
    <location>
        <begin position="213"/>
        <end position="225"/>
    </location>
</feature>
<dbReference type="Gene3D" id="4.10.60.10">
    <property type="entry name" value="Zinc finger, CCHC-type"/>
    <property type="match status" value="1"/>
</dbReference>
<accession>A0A7S3J800</accession>
<dbReference type="Pfam" id="PF00098">
    <property type="entry name" value="zf-CCHC"/>
    <property type="match status" value="2"/>
</dbReference>
<dbReference type="GO" id="GO:0008270">
    <property type="term" value="F:zinc ion binding"/>
    <property type="evidence" value="ECO:0007669"/>
    <property type="project" value="UniProtKB-KW"/>
</dbReference>
<protein>
    <submittedName>
        <fullName evidence="6">Uncharacterized protein</fullName>
    </submittedName>
</protein>
<keyword evidence="1" id="KW-0479">Metal-binding</keyword>
<keyword evidence="1" id="KW-0863">Zinc-finger</keyword>
<keyword evidence="1" id="KW-0862">Zinc</keyword>
<feature type="domain" description="RRM" evidence="4">
    <location>
        <begin position="18"/>
        <end position="88"/>
    </location>
</feature>
<name>A0A7S3J800_9SPIT</name>
<sequence length="349" mass="41244">MSRSRERSPYKDDRSDNPQIYVGRLPRGLYERDLEDIFSKFGKIRSLLLKRGFAFIEYYDASAARQAIRDMDQYNLDGERIIVETAGSRKVKRSRGPTADDECFKCGRKGHWANECRDYSGRHDSRERDMSSSRRRDMKEGRCFRCGRKGHRERECRDRSRDSSSPRRRSRRRHSSSRSSSPDRRGRRRSSRRRSSYSSRGRYSDKSRSGSRYSRRSRDSRRRASRDKSDSRDVKRNRRDRSDSRDSRRRASRDKRESRDSRRHASKGSRGSRDNSKRRNYSKEKSPRNNRSDRGSSVDRRSPKNYNTEVNGKDEHKEAEVRLDMTESENLTSLPQASKTQTAEAHREG</sequence>
<feature type="domain" description="CCHC-type" evidence="5">
    <location>
        <begin position="142"/>
        <end position="158"/>
    </location>
</feature>
<dbReference type="EMBL" id="HBII01011519">
    <property type="protein sequence ID" value="CAE0346025.1"/>
    <property type="molecule type" value="Transcribed_RNA"/>
</dbReference>
<gene>
    <name evidence="6" type="ORF">EHAR0213_LOCUS4935</name>
</gene>
<evidence type="ECO:0000256" key="3">
    <source>
        <dbReference type="SAM" id="MobiDB-lite"/>
    </source>
</evidence>
<evidence type="ECO:0000259" key="4">
    <source>
        <dbReference type="PROSITE" id="PS50102"/>
    </source>
</evidence>
<dbReference type="CDD" id="cd00590">
    <property type="entry name" value="RRM_SF"/>
    <property type="match status" value="1"/>
</dbReference>
<evidence type="ECO:0000256" key="1">
    <source>
        <dbReference type="PROSITE-ProRule" id="PRU00047"/>
    </source>
</evidence>
<dbReference type="Gene3D" id="3.30.70.330">
    <property type="match status" value="1"/>
</dbReference>
<dbReference type="PROSITE" id="PS50158">
    <property type="entry name" value="ZF_CCHC"/>
    <property type="match status" value="2"/>
</dbReference>
<evidence type="ECO:0000313" key="6">
    <source>
        <dbReference type="EMBL" id="CAE0346025.1"/>
    </source>
</evidence>
<evidence type="ECO:0000256" key="2">
    <source>
        <dbReference type="PROSITE-ProRule" id="PRU00176"/>
    </source>
</evidence>
<dbReference type="SUPFAM" id="SSF54928">
    <property type="entry name" value="RNA-binding domain, RBD"/>
    <property type="match status" value="1"/>
</dbReference>